<protein>
    <submittedName>
        <fullName evidence="1">Uncharacterized protein</fullName>
    </submittedName>
</protein>
<dbReference type="RefSeq" id="WP_062252458.1">
    <property type="nucleotide sequence ID" value="NZ_CP014229.1"/>
</dbReference>
<proteinExistence type="predicted"/>
<dbReference type="Gene3D" id="1.10.3100.10">
    <property type="entry name" value="Putative cytoplasmic protein"/>
    <property type="match status" value="1"/>
</dbReference>
<dbReference type="Proteomes" id="UP000069241">
    <property type="component" value="Chromosome"/>
</dbReference>
<dbReference type="InterPro" id="IPR027910">
    <property type="entry name" value="YdiL_sf"/>
</dbReference>
<organism evidence="1 2">
    <name type="scientific">Desulfovibrio fairfieldensis</name>
    <dbReference type="NCBI Taxonomy" id="44742"/>
    <lineage>
        <taxon>Bacteria</taxon>
        <taxon>Pseudomonadati</taxon>
        <taxon>Thermodesulfobacteriota</taxon>
        <taxon>Desulfovibrionia</taxon>
        <taxon>Desulfovibrionales</taxon>
        <taxon>Desulfovibrionaceae</taxon>
        <taxon>Desulfovibrio</taxon>
    </lineage>
</organism>
<evidence type="ECO:0000313" key="1">
    <source>
        <dbReference type="EMBL" id="AMD90092.1"/>
    </source>
</evidence>
<dbReference type="STRING" id="44742.AXF13_08140"/>
<reference evidence="2" key="1">
    <citation type="submission" date="2016-02" db="EMBL/GenBank/DDBJ databases">
        <authorList>
            <person name="Holder M.E."/>
            <person name="Ajami N.J."/>
            <person name="Petrosino J.F."/>
        </authorList>
    </citation>
    <scope>NUCLEOTIDE SEQUENCE [LARGE SCALE GENOMIC DNA]</scope>
    <source>
        <strain evidence="2">CCUG 45958</strain>
    </source>
</reference>
<evidence type="ECO:0000313" key="2">
    <source>
        <dbReference type="Proteomes" id="UP000069241"/>
    </source>
</evidence>
<gene>
    <name evidence="1" type="ORF">AXF13_08140</name>
</gene>
<dbReference type="KEGG" id="dfi:AXF13_08140"/>
<accession>A0A0X8JK09</accession>
<dbReference type="AlphaFoldDB" id="A0A0X8JK09"/>
<dbReference type="EMBL" id="CP014229">
    <property type="protein sequence ID" value="AMD90092.1"/>
    <property type="molecule type" value="Genomic_DNA"/>
</dbReference>
<keyword evidence="2" id="KW-1185">Reference proteome</keyword>
<name>A0A0X8JK09_9BACT</name>
<sequence length="156" mass="17383">MGTLRNRLSELGLTASDLASEMFVAQEVLLPFMDVADIPGQITQILDGIEGQLEEIAAFYVRALQLADGELSGKSIRLVRFSSNQDLWKHVPDSKQISLSCVMHNQILMRSQRLLRDLGIKTEIIEFSSPGYAQWLGQVQVPDSPVAVARWATEQQ</sequence>